<dbReference type="KEGG" id="egu:105032246"/>
<protein>
    <submittedName>
        <fullName evidence="3">Uncharacterized protein LOC105032246 isoform X1</fullName>
    </submittedName>
</protein>
<dbReference type="InterPro" id="IPR057209">
    <property type="entry name" value="DUF7887"/>
</dbReference>
<sequence length="155" mass="17248">MLWLGKSIIPSASLSPFLPCRSNGRQFGRARAKKPSIGENSQAKSPTFSLRISKAFLGRSAVAVFALGFLDAGYSGDWSRIGVITKETEELLKLVQDPTCRRTAAVKDLYHLFISISETVDETKLGIKRRKEIEGIVGLFCNIVRSYFFFCCFEA</sequence>
<organism evidence="2 3">
    <name type="scientific">Elaeis guineensis var. tenera</name>
    <name type="common">Oil palm</name>
    <dbReference type="NCBI Taxonomy" id="51953"/>
    <lineage>
        <taxon>Eukaryota</taxon>
        <taxon>Viridiplantae</taxon>
        <taxon>Streptophyta</taxon>
        <taxon>Embryophyta</taxon>
        <taxon>Tracheophyta</taxon>
        <taxon>Spermatophyta</taxon>
        <taxon>Magnoliopsida</taxon>
        <taxon>Liliopsida</taxon>
        <taxon>Arecaceae</taxon>
        <taxon>Arecoideae</taxon>
        <taxon>Cocoseae</taxon>
        <taxon>Elaeidinae</taxon>
        <taxon>Elaeis</taxon>
    </lineage>
</organism>
<dbReference type="PANTHER" id="PTHR38389">
    <property type="entry name" value="DNA-DIRECTED RNA POLYMERASE SUBUNIT BETA"/>
    <property type="match status" value="1"/>
</dbReference>
<dbReference type="OrthoDB" id="1937164at2759"/>
<gene>
    <name evidence="3" type="primary">LOC105032246</name>
</gene>
<accession>A0A6I9Q987</accession>
<proteinExistence type="predicted"/>
<dbReference type="InParanoid" id="A0A6I9Q987"/>
<evidence type="ECO:0000313" key="3">
    <source>
        <dbReference type="RefSeq" id="XP_010904934.1"/>
    </source>
</evidence>
<reference evidence="3" key="1">
    <citation type="submission" date="2025-08" db="UniProtKB">
        <authorList>
            <consortium name="RefSeq"/>
        </authorList>
    </citation>
    <scope>IDENTIFICATION</scope>
</reference>
<keyword evidence="2" id="KW-1185">Reference proteome</keyword>
<evidence type="ECO:0000259" key="1">
    <source>
        <dbReference type="Pfam" id="PF25397"/>
    </source>
</evidence>
<dbReference type="GeneID" id="105032246"/>
<name>A0A6I9Q987_ELAGV</name>
<feature type="domain" description="DUF7887" evidence="1">
    <location>
        <begin position="52"/>
        <end position="94"/>
    </location>
</feature>
<dbReference type="AlphaFoldDB" id="A0A6I9Q987"/>
<dbReference type="Proteomes" id="UP000504607">
    <property type="component" value="Unplaced"/>
</dbReference>
<dbReference type="PANTHER" id="PTHR38389:SF1">
    <property type="entry name" value="DNA-DIRECTED RNA POLYMERASE SUBUNIT BETA"/>
    <property type="match status" value="1"/>
</dbReference>
<dbReference type="Pfam" id="PF25397">
    <property type="entry name" value="DUF7887"/>
    <property type="match status" value="1"/>
</dbReference>
<dbReference type="RefSeq" id="XP_010904934.1">
    <property type="nucleotide sequence ID" value="XM_010906632.3"/>
</dbReference>
<evidence type="ECO:0000313" key="2">
    <source>
        <dbReference type="Proteomes" id="UP000504607"/>
    </source>
</evidence>